<dbReference type="PROSITE" id="PS51186">
    <property type="entry name" value="GNAT"/>
    <property type="match status" value="2"/>
</dbReference>
<accession>A0ABN2LID5</accession>
<dbReference type="InterPro" id="IPR016181">
    <property type="entry name" value="Acyl_CoA_acyltransferase"/>
</dbReference>
<organism evidence="2 3">
    <name type="scientific">Nostocoides veronense</name>
    <dbReference type="NCBI Taxonomy" id="330836"/>
    <lineage>
        <taxon>Bacteria</taxon>
        <taxon>Bacillati</taxon>
        <taxon>Actinomycetota</taxon>
        <taxon>Actinomycetes</taxon>
        <taxon>Micrococcales</taxon>
        <taxon>Intrasporangiaceae</taxon>
        <taxon>Nostocoides</taxon>
    </lineage>
</organism>
<dbReference type="RefSeq" id="WP_344082771.1">
    <property type="nucleotide sequence ID" value="NZ_BAAAPO010000021.1"/>
</dbReference>
<dbReference type="PANTHER" id="PTHR43441">
    <property type="entry name" value="RIBOSOMAL-PROTEIN-SERINE ACETYLTRANSFERASE"/>
    <property type="match status" value="1"/>
</dbReference>
<dbReference type="InterPro" id="IPR051908">
    <property type="entry name" value="Ribosomal_N-acetyltransferase"/>
</dbReference>
<gene>
    <name evidence="2" type="ORF">GCM10009811_13320</name>
</gene>
<dbReference type="PANTHER" id="PTHR43441:SF10">
    <property type="entry name" value="ACETYLTRANSFERASE"/>
    <property type="match status" value="1"/>
</dbReference>
<dbReference type="InterPro" id="IPR000182">
    <property type="entry name" value="GNAT_dom"/>
</dbReference>
<dbReference type="SUPFAM" id="SSF55729">
    <property type="entry name" value="Acyl-CoA N-acyltransferases (Nat)"/>
    <property type="match status" value="2"/>
</dbReference>
<evidence type="ECO:0000313" key="3">
    <source>
        <dbReference type="Proteomes" id="UP001499938"/>
    </source>
</evidence>
<keyword evidence="3" id="KW-1185">Reference proteome</keyword>
<protein>
    <recommendedName>
        <fullName evidence="1">N-acetyltransferase domain-containing protein</fullName>
    </recommendedName>
</protein>
<reference evidence="2 3" key="1">
    <citation type="journal article" date="2019" name="Int. J. Syst. Evol. Microbiol.">
        <title>The Global Catalogue of Microorganisms (GCM) 10K type strain sequencing project: providing services to taxonomists for standard genome sequencing and annotation.</title>
        <authorList>
            <consortium name="The Broad Institute Genomics Platform"/>
            <consortium name="The Broad Institute Genome Sequencing Center for Infectious Disease"/>
            <person name="Wu L."/>
            <person name="Ma J."/>
        </authorList>
    </citation>
    <scope>NUCLEOTIDE SEQUENCE [LARGE SCALE GENOMIC DNA]</scope>
    <source>
        <strain evidence="2 3">JCM 15592</strain>
    </source>
</reference>
<dbReference type="EMBL" id="BAAAPO010000021">
    <property type="protein sequence ID" value="GAA1789721.1"/>
    <property type="molecule type" value="Genomic_DNA"/>
</dbReference>
<dbReference type="Gene3D" id="3.40.630.30">
    <property type="match status" value="2"/>
</dbReference>
<comment type="caution">
    <text evidence="2">The sequence shown here is derived from an EMBL/GenBank/DDBJ whole genome shotgun (WGS) entry which is preliminary data.</text>
</comment>
<dbReference type="Proteomes" id="UP001499938">
    <property type="component" value="Unassembled WGS sequence"/>
</dbReference>
<dbReference type="Pfam" id="PF13302">
    <property type="entry name" value="Acetyltransf_3"/>
    <property type="match status" value="2"/>
</dbReference>
<sequence length="373" mass="40971">MPFPDCVPELTDGVVGLRAHQPQDDPRIVEQSTDPDSMRWTTVPRPYGLADAASFRDLIEREWNTPGAQRHWVITDAQDPDGRYLGTIDLRAGKSGMAEVGFGLHPEGRGRGLMAAALRLVAAHFFNDLGGQRLYWWASRGNFASWRVAWACGFTFHATLPARLQPAQPAARPEDGWVASLGPHDDRTIPAAPWRVAVELAGDGIRLRPWRDEDVSAIEPWSGGGHFMPPGAEPTVAGFGEWLLRRRERMSRGESTHWCIADAATDRALGDAVLIDRDQEEGSAELGYLLLPSARGRGAASISARLMIEHAFAAAEDGGRGLRRLTALTVGDNAPSAAVLTRTGFTEWGREPQFCAREDGTYDEARHWVLLRP</sequence>
<evidence type="ECO:0000259" key="1">
    <source>
        <dbReference type="PROSITE" id="PS51186"/>
    </source>
</evidence>
<evidence type="ECO:0000313" key="2">
    <source>
        <dbReference type="EMBL" id="GAA1789721.1"/>
    </source>
</evidence>
<proteinExistence type="predicted"/>
<feature type="domain" description="N-acetyltransferase" evidence="1">
    <location>
        <begin position="15"/>
        <end position="175"/>
    </location>
</feature>
<name>A0ABN2LID5_9MICO</name>
<feature type="domain" description="N-acetyltransferase" evidence="1">
    <location>
        <begin position="205"/>
        <end position="373"/>
    </location>
</feature>